<evidence type="ECO:0000313" key="2">
    <source>
        <dbReference type="EMBL" id="SAK86903.1"/>
    </source>
</evidence>
<dbReference type="EMBL" id="FCOX02000025">
    <property type="protein sequence ID" value="SAK86903.1"/>
    <property type="molecule type" value="Genomic_DNA"/>
</dbReference>
<dbReference type="RefSeq" id="WP_062608070.1">
    <property type="nucleotide sequence ID" value="NZ_FCOX02000025.1"/>
</dbReference>
<gene>
    <name evidence="2" type="ORF">AWB78_04484</name>
</gene>
<accession>A0A158CX35</accession>
<organism evidence="2 3">
    <name type="scientific">Caballeronia calidae</name>
    <dbReference type="NCBI Taxonomy" id="1777139"/>
    <lineage>
        <taxon>Bacteria</taxon>
        <taxon>Pseudomonadati</taxon>
        <taxon>Pseudomonadota</taxon>
        <taxon>Betaproteobacteria</taxon>
        <taxon>Burkholderiales</taxon>
        <taxon>Burkholderiaceae</taxon>
        <taxon>Caballeronia</taxon>
    </lineage>
</organism>
<comment type="caution">
    <text evidence="2">The sequence shown here is derived from an EMBL/GenBank/DDBJ whole genome shotgun (WGS) entry which is preliminary data.</text>
</comment>
<evidence type="ECO:0000256" key="1">
    <source>
        <dbReference type="SAM" id="SignalP"/>
    </source>
</evidence>
<feature type="chain" id="PRO_5007623464" evidence="1">
    <location>
        <begin position="22"/>
        <end position="260"/>
    </location>
</feature>
<feature type="signal peptide" evidence="1">
    <location>
        <begin position="1"/>
        <end position="21"/>
    </location>
</feature>
<dbReference type="Proteomes" id="UP000071859">
    <property type="component" value="Unassembled WGS sequence"/>
</dbReference>
<keyword evidence="1" id="KW-0732">Signal</keyword>
<reference evidence="2" key="1">
    <citation type="submission" date="2016-01" db="EMBL/GenBank/DDBJ databases">
        <authorList>
            <person name="Peeters C."/>
        </authorList>
    </citation>
    <scope>NUCLEOTIDE SEQUENCE</scope>
    <source>
        <strain evidence="2">LMG 29321</strain>
    </source>
</reference>
<evidence type="ECO:0000313" key="3">
    <source>
        <dbReference type="Proteomes" id="UP000071859"/>
    </source>
</evidence>
<keyword evidence="3" id="KW-1185">Reference proteome</keyword>
<dbReference type="OrthoDB" id="9085269at2"/>
<proteinExistence type="predicted"/>
<sequence>MKALLVAGWLIASATALHVHAAIRYDELWFNKSMLLDYAAASATAPRQSVYDSLLVADGVDPQSGKGQLIIAWIRRINDDPVILGNPHSTSRLLLNSSARARQVTEGLERVSPGLRLQYVALISKFLDTLVPPDCFGSNDMTAVINRISLSAMSEADIDGYFHVLHAALHASVSAASLDSPSPEQYSRAEERLKLSILQELGYVPADVARYSAYATNPRGAAPADACWAMRVTLHAILAMPEPERDIVLRKTVRSQGVTR</sequence>
<protein>
    <submittedName>
        <fullName evidence="2">Uncharacterized protein</fullName>
    </submittedName>
</protein>
<name>A0A158CX35_9BURK</name>
<dbReference type="AlphaFoldDB" id="A0A158CX35"/>